<keyword evidence="2" id="KW-1185">Reference proteome</keyword>
<gene>
    <name evidence="1" type="ORF">EG68_03926</name>
</gene>
<reference evidence="1" key="1">
    <citation type="submission" date="2019-07" db="EMBL/GenBank/DDBJ databases">
        <title>Annotation for the trematode Paragonimus miyazaki's.</title>
        <authorList>
            <person name="Choi Y.-J."/>
        </authorList>
    </citation>
    <scope>NUCLEOTIDE SEQUENCE</scope>
    <source>
        <strain evidence="1">Japan</strain>
    </source>
</reference>
<dbReference type="Proteomes" id="UP000822476">
    <property type="component" value="Unassembled WGS sequence"/>
</dbReference>
<evidence type="ECO:0000313" key="2">
    <source>
        <dbReference type="Proteomes" id="UP000822476"/>
    </source>
</evidence>
<sequence>MPLPSTHYIPRFPAVFVEDSALLLWKNVIWTYPSTVQYNTEQRRERFSRTVREGNLGETVFIISSDK</sequence>
<comment type="caution">
    <text evidence="1">The sequence shown here is derived from an EMBL/GenBank/DDBJ whole genome shotgun (WGS) entry which is preliminary data.</text>
</comment>
<accession>A0A8S9Z3U7</accession>
<proteinExistence type="predicted"/>
<dbReference type="EMBL" id="JTDE01001665">
    <property type="protein sequence ID" value="KAF7258548.1"/>
    <property type="molecule type" value="Genomic_DNA"/>
</dbReference>
<protein>
    <submittedName>
        <fullName evidence="1">Uncharacterized protein</fullName>
    </submittedName>
</protein>
<name>A0A8S9Z3U7_9TREM</name>
<evidence type="ECO:0000313" key="1">
    <source>
        <dbReference type="EMBL" id="KAF7258548.1"/>
    </source>
</evidence>
<organism evidence="1 2">
    <name type="scientific">Paragonimus skrjabini miyazakii</name>
    <dbReference type="NCBI Taxonomy" id="59628"/>
    <lineage>
        <taxon>Eukaryota</taxon>
        <taxon>Metazoa</taxon>
        <taxon>Spiralia</taxon>
        <taxon>Lophotrochozoa</taxon>
        <taxon>Platyhelminthes</taxon>
        <taxon>Trematoda</taxon>
        <taxon>Digenea</taxon>
        <taxon>Plagiorchiida</taxon>
        <taxon>Troglotremata</taxon>
        <taxon>Troglotrematidae</taxon>
        <taxon>Paragonimus</taxon>
    </lineage>
</organism>
<dbReference type="AlphaFoldDB" id="A0A8S9Z3U7"/>